<evidence type="ECO:0000313" key="1">
    <source>
        <dbReference type="EMBL" id="KAJ5111773.1"/>
    </source>
</evidence>
<reference evidence="1" key="1">
    <citation type="submission" date="2022-11" db="EMBL/GenBank/DDBJ databases">
        <authorList>
            <person name="Petersen C."/>
        </authorList>
    </citation>
    <scope>NUCLEOTIDE SEQUENCE</scope>
    <source>
        <strain evidence="1">IBT 34128</strain>
    </source>
</reference>
<comment type="caution">
    <text evidence="1">The sequence shown here is derived from an EMBL/GenBank/DDBJ whole genome shotgun (WGS) entry which is preliminary data.</text>
</comment>
<gene>
    <name evidence="1" type="ORF">NUU61_001403</name>
</gene>
<evidence type="ECO:0000313" key="2">
    <source>
        <dbReference type="Proteomes" id="UP001141434"/>
    </source>
</evidence>
<dbReference type="AlphaFoldDB" id="A0A9W9G4A0"/>
<dbReference type="OrthoDB" id="4354527at2759"/>
<name>A0A9W9G4A0_9EURO</name>
<dbReference type="GeneID" id="81391153"/>
<sequence>MLKASRNFFISYPNSLFVIICIKSTHHGGIPRLLPFMVGWGGLVYRMIRLVGLIRYLKLIESLSLSGTPAGHDPSSICPPDAYNIYYQPQSARRGHFIHDATPDNPRKTEAYHRCHESTYRSKRDEALERGHGRVAAWGESFTELVASLEKEMKEELKPQNLYVDFCTVRHFFKGANIKPSNPSKRLLIIPINGTSTLSSDAQLPIELPIDTYCYIDDKPTLSGEDIDVVFVVYEVKYEDS</sequence>
<proteinExistence type="predicted"/>
<dbReference type="EMBL" id="JAPMSZ010000002">
    <property type="protein sequence ID" value="KAJ5111773.1"/>
    <property type="molecule type" value="Genomic_DNA"/>
</dbReference>
<accession>A0A9W9G4A0</accession>
<dbReference type="RefSeq" id="XP_056515252.1">
    <property type="nucleotide sequence ID" value="XM_056651985.1"/>
</dbReference>
<keyword evidence="2" id="KW-1185">Reference proteome</keyword>
<organism evidence="1 2">
    <name type="scientific">Penicillium alfredii</name>
    <dbReference type="NCBI Taxonomy" id="1506179"/>
    <lineage>
        <taxon>Eukaryota</taxon>
        <taxon>Fungi</taxon>
        <taxon>Dikarya</taxon>
        <taxon>Ascomycota</taxon>
        <taxon>Pezizomycotina</taxon>
        <taxon>Eurotiomycetes</taxon>
        <taxon>Eurotiomycetidae</taxon>
        <taxon>Eurotiales</taxon>
        <taxon>Aspergillaceae</taxon>
        <taxon>Penicillium</taxon>
    </lineage>
</organism>
<dbReference type="Proteomes" id="UP001141434">
    <property type="component" value="Unassembled WGS sequence"/>
</dbReference>
<protein>
    <submittedName>
        <fullName evidence="1">Uncharacterized protein</fullName>
    </submittedName>
</protein>
<reference evidence="1" key="2">
    <citation type="journal article" date="2023" name="IMA Fungus">
        <title>Comparative genomic study of the Penicillium genus elucidates a diverse pangenome and 15 lateral gene transfer events.</title>
        <authorList>
            <person name="Petersen C."/>
            <person name="Sorensen T."/>
            <person name="Nielsen M.R."/>
            <person name="Sondergaard T.E."/>
            <person name="Sorensen J.L."/>
            <person name="Fitzpatrick D.A."/>
            <person name="Frisvad J.C."/>
            <person name="Nielsen K.L."/>
        </authorList>
    </citation>
    <scope>NUCLEOTIDE SEQUENCE</scope>
    <source>
        <strain evidence="1">IBT 34128</strain>
    </source>
</reference>